<gene>
    <name evidence="4" type="ORF">ACFOX3_10035</name>
</gene>
<dbReference type="PANTHER" id="PTHR46401">
    <property type="entry name" value="GLYCOSYLTRANSFERASE WBBK-RELATED"/>
    <property type="match status" value="1"/>
</dbReference>
<feature type="domain" description="Glycosyltransferase subfamily 4-like N-terminal" evidence="3">
    <location>
        <begin position="38"/>
        <end position="240"/>
    </location>
</feature>
<evidence type="ECO:0000259" key="2">
    <source>
        <dbReference type="Pfam" id="PF00534"/>
    </source>
</evidence>
<dbReference type="EC" id="2.4.-.-" evidence="4"/>
<dbReference type="CDD" id="cd03801">
    <property type="entry name" value="GT4_PimA-like"/>
    <property type="match status" value="1"/>
</dbReference>
<protein>
    <submittedName>
        <fullName evidence="4">Glycosyltransferase family 4 protein</fullName>
        <ecNumber evidence="4">2.4.-.-</ecNumber>
    </submittedName>
</protein>
<evidence type="ECO:0000259" key="3">
    <source>
        <dbReference type="Pfam" id="PF13439"/>
    </source>
</evidence>
<dbReference type="RefSeq" id="WP_290259306.1">
    <property type="nucleotide sequence ID" value="NZ_JAUFQG010000004.1"/>
</dbReference>
<feature type="domain" description="Glycosyl transferase family 1" evidence="2">
    <location>
        <begin position="253"/>
        <end position="407"/>
    </location>
</feature>
<keyword evidence="5" id="KW-1185">Reference proteome</keyword>
<keyword evidence="1 4" id="KW-0808">Transferase</keyword>
<sequence>MNAKTLAQPQIDSAQALASDGQPSLRICLLGYRSHPFVGGQGIYLHYLSKALLALGHQVDVISGPPYPEVISGVNLIKLPSLDLFAVDDPTRALRLRHLTSYTDTFEWCSKLTGGFAEPYTFGRRVAKYLKRHGHNYDIVHDNQCLAWGLLDIQKRGLPVVATVHHPITRDLEIKLAAEDNWGMRLLIKRWHYFLKMQKRVVQKLAHIVTVSEQSRQDIAQAFQRPLASIDLMHNGIDTEVFKPNPDIAKQAYKVISTASADQPLKGLRFLLQAIANLKAHYPDISLTVIGKLHAGGETEKLLQKLALEQQVTFISGITTAELVDQYNSAQVAVVPSLYEGFGLPAGEAMACALPLVATDGGAIPEVVGDAALSVPAGDAMAISQALSQLFDKPALRQMLSEKARKRIEENFSWHKVATELTAYYRHILKPADAAQKVKRHAHR</sequence>
<proteinExistence type="predicted"/>
<accession>A0ABV8V622</accession>
<dbReference type="InterPro" id="IPR028098">
    <property type="entry name" value="Glyco_trans_4-like_N"/>
</dbReference>
<comment type="caution">
    <text evidence="4">The sequence shown here is derived from an EMBL/GenBank/DDBJ whole genome shotgun (WGS) entry which is preliminary data.</text>
</comment>
<evidence type="ECO:0000313" key="4">
    <source>
        <dbReference type="EMBL" id="MFC4362643.1"/>
    </source>
</evidence>
<dbReference type="Pfam" id="PF00534">
    <property type="entry name" value="Glycos_transf_1"/>
    <property type="match status" value="1"/>
</dbReference>
<keyword evidence="4" id="KW-0328">Glycosyltransferase</keyword>
<organism evidence="4 5">
    <name type="scientific">Simiduia curdlanivorans</name>
    <dbReference type="NCBI Taxonomy" id="1492769"/>
    <lineage>
        <taxon>Bacteria</taxon>
        <taxon>Pseudomonadati</taxon>
        <taxon>Pseudomonadota</taxon>
        <taxon>Gammaproteobacteria</taxon>
        <taxon>Cellvibrionales</taxon>
        <taxon>Cellvibrionaceae</taxon>
        <taxon>Simiduia</taxon>
    </lineage>
</organism>
<dbReference type="SUPFAM" id="SSF53756">
    <property type="entry name" value="UDP-Glycosyltransferase/glycogen phosphorylase"/>
    <property type="match status" value="1"/>
</dbReference>
<evidence type="ECO:0000256" key="1">
    <source>
        <dbReference type="ARBA" id="ARBA00022679"/>
    </source>
</evidence>
<dbReference type="GO" id="GO:0016757">
    <property type="term" value="F:glycosyltransferase activity"/>
    <property type="evidence" value="ECO:0007669"/>
    <property type="project" value="UniProtKB-KW"/>
</dbReference>
<dbReference type="PANTHER" id="PTHR46401:SF2">
    <property type="entry name" value="GLYCOSYLTRANSFERASE WBBK-RELATED"/>
    <property type="match status" value="1"/>
</dbReference>
<reference evidence="5" key="1">
    <citation type="journal article" date="2019" name="Int. J. Syst. Evol. Microbiol.">
        <title>The Global Catalogue of Microorganisms (GCM) 10K type strain sequencing project: providing services to taxonomists for standard genome sequencing and annotation.</title>
        <authorList>
            <consortium name="The Broad Institute Genomics Platform"/>
            <consortium name="The Broad Institute Genome Sequencing Center for Infectious Disease"/>
            <person name="Wu L."/>
            <person name="Ma J."/>
        </authorList>
    </citation>
    <scope>NUCLEOTIDE SEQUENCE [LARGE SCALE GENOMIC DNA]</scope>
    <source>
        <strain evidence="5">CECT 8570</strain>
    </source>
</reference>
<dbReference type="Proteomes" id="UP001595840">
    <property type="component" value="Unassembled WGS sequence"/>
</dbReference>
<dbReference type="InterPro" id="IPR001296">
    <property type="entry name" value="Glyco_trans_1"/>
</dbReference>
<evidence type="ECO:0000313" key="5">
    <source>
        <dbReference type="Proteomes" id="UP001595840"/>
    </source>
</evidence>
<dbReference type="EMBL" id="JBHSCX010000008">
    <property type="protein sequence ID" value="MFC4362643.1"/>
    <property type="molecule type" value="Genomic_DNA"/>
</dbReference>
<name>A0ABV8V622_9GAMM</name>
<dbReference type="Pfam" id="PF13439">
    <property type="entry name" value="Glyco_transf_4"/>
    <property type="match status" value="1"/>
</dbReference>
<dbReference type="Gene3D" id="3.40.50.2000">
    <property type="entry name" value="Glycogen Phosphorylase B"/>
    <property type="match status" value="2"/>
</dbReference>